<organism evidence="2 3">
    <name type="scientific">Chenopodium quinoa</name>
    <name type="common">Quinoa</name>
    <dbReference type="NCBI Taxonomy" id="63459"/>
    <lineage>
        <taxon>Eukaryota</taxon>
        <taxon>Viridiplantae</taxon>
        <taxon>Streptophyta</taxon>
        <taxon>Embryophyta</taxon>
        <taxon>Tracheophyta</taxon>
        <taxon>Spermatophyta</taxon>
        <taxon>Magnoliopsida</taxon>
        <taxon>eudicotyledons</taxon>
        <taxon>Gunneridae</taxon>
        <taxon>Pentapetalae</taxon>
        <taxon>Caryophyllales</taxon>
        <taxon>Chenopodiaceae</taxon>
        <taxon>Chenopodioideae</taxon>
        <taxon>Atripliceae</taxon>
        <taxon>Chenopodium</taxon>
    </lineage>
</organism>
<sequence length="120" mass="12985">MGCVFGKEIAAHEGRDKGGRREKESLGVESGRKADVVSIADVVSGYMAEAVAPGMGVLLARQLGFENIELECDALEVVKAICSGLKWRALYDLIIEDMCLLESSFTYVIMSKGVVMMLHA</sequence>
<name>A0A803N9A8_CHEQI</name>
<dbReference type="GO" id="GO:0004523">
    <property type="term" value="F:RNA-DNA hybrid ribonuclease activity"/>
    <property type="evidence" value="ECO:0007669"/>
    <property type="project" value="InterPro"/>
</dbReference>
<dbReference type="EnsemblPlants" id="AUR62042488-RA">
    <property type="protein sequence ID" value="AUR62042488-RA:cds"/>
    <property type="gene ID" value="AUR62042488"/>
</dbReference>
<dbReference type="GO" id="GO:0003676">
    <property type="term" value="F:nucleic acid binding"/>
    <property type="evidence" value="ECO:0007669"/>
    <property type="project" value="InterPro"/>
</dbReference>
<evidence type="ECO:0000259" key="1">
    <source>
        <dbReference type="Pfam" id="PF13456"/>
    </source>
</evidence>
<keyword evidence="3" id="KW-1185">Reference proteome</keyword>
<feature type="domain" description="RNase H type-1" evidence="1">
    <location>
        <begin position="42"/>
        <end position="108"/>
    </location>
</feature>
<reference evidence="2" key="2">
    <citation type="submission" date="2021-03" db="UniProtKB">
        <authorList>
            <consortium name="EnsemblPlants"/>
        </authorList>
    </citation>
    <scope>IDENTIFICATION</scope>
</reference>
<protein>
    <recommendedName>
        <fullName evidence="1">RNase H type-1 domain-containing protein</fullName>
    </recommendedName>
</protein>
<accession>A0A803N9A8</accession>
<dbReference type="AlphaFoldDB" id="A0A803N9A8"/>
<dbReference type="Gramene" id="AUR62042488-RA">
    <property type="protein sequence ID" value="AUR62042488-RA:cds"/>
    <property type="gene ID" value="AUR62042488"/>
</dbReference>
<reference evidence="2" key="1">
    <citation type="journal article" date="2017" name="Nature">
        <title>The genome of Chenopodium quinoa.</title>
        <authorList>
            <person name="Jarvis D.E."/>
            <person name="Ho Y.S."/>
            <person name="Lightfoot D.J."/>
            <person name="Schmoeckel S.M."/>
            <person name="Li B."/>
            <person name="Borm T.J.A."/>
            <person name="Ohyanagi H."/>
            <person name="Mineta K."/>
            <person name="Michell C.T."/>
            <person name="Saber N."/>
            <person name="Kharbatia N.M."/>
            <person name="Rupper R.R."/>
            <person name="Sharp A.R."/>
            <person name="Dally N."/>
            <person name="Boughton B.A."/>
            <person name="Woo Y.H."/>
            <person name="Gao G."/>
            <person name="Schijlen E.G.W.M."/>
            <person name="Guo X."/>
            <person name="Momin A.A."/>
            <person name="Negrao S."/>
            <person name="Al-Babili S."/>
            <person name="Gehring C."/>
            <person name="Roessner U."/>
            <person name="Jung C."/>
            <person name="Murphy K."/>
            <person name="Arold S.T."/>
            <person name="Gojobori T."/>
            <person name="van der Linden C.G."/>
            <person name="van Loo E.N."/>
            <person name="Jellen E.N."/>
            <person name="Maughan P.J."/>
            <person name="Tester M."/>
        </authorList>
    </citation>
    <scope>NUCLEOTIDE SEQUENCE [LARGE SCALE GENOMIC DNA]</scope>
    <source>
        <strain evidence="2">cv. PI 614886</strain>
    </source>
</reference>
<evidence type="ECO:0000313" key="2">
    <source>
        <dbReference type="EnsemblPlants" id="AUR62042488-RA:cds"/>
    </source>
</evidence>
<dbReference type="Proteomes" id="UP000596660">
    <property type="component" value="Unplaced"/>
</dbReference>
<evidence type="ECO:0000313" key="3">
    <source>
        <dbReference type="Proteomes" id="UP000596660"/>
    </source>
</evidence>
<dbReference type="Pfam" id="PF13456">
    <property type="entry name" value="RVT_3"/>
    <property type="match status" value="1"/>
</dbReference>
<dbReference type="InterPro" id="IPR002156">
    <property type="entry name" value="RNaseH_domain"/>
</dbReference>
<proteinExistence type="predicted"/>